<organism evidence="2 3">
    <name type="scientific">Luteolibacter soli</name>
    <dbReference type="NCBI Taxonomy" id="3135280"/>
    <lineage>
        <taxon>Bacteria</taxon>
        <taxon>Pseudomonadati</taxon>
        <taxon>Verrucomicrobiota</taxon>
        <taxon>Verrucomicrobiia</taxon>
        <taxon>Verrucomicrobiales</taxon>
        <taxon>Verrucomicrobiaceae</taxon>
        <taxon>Luteolibacter</taxon>
    </lineage>
</organism>
<dbReference type="Pfam" id="PF09836">
    <property type="entry name" value="DUF2063"/>
    <property type="match status" value="1"/>
</dbReference>
<dbReference type="InterPro" id="IPR018640">
    <property type="entry name" value="DUF2063"/>
</dbReference>
<name>A0ABU9AU87_9BACT</name>
<proteinExistence type="predicted"/>
<dbReference type="EMBL" id="JBBUKT010000004">
    <property type="protein sequence ID" value="MEK7951324.1"/>
    <property type="molecule type" value="Genomic_DNA"/>
</dbReference>
<keyword evidence="2" id="KW-0238">DNA-binding</keyword>
<keyword evidence="3" id="KW-1185">Reference proteome</keyword>
<comment type="caution">
    <text evidence="2">The sequence shown here is derived from an EMBL/GenBank/DDBJ whole genome shotgun (WGS) entry which is preliminary data.</text>
</comment>
<sequence>MKTLASFQASMAEAVMRPLGPGDAMRRENRRVADELVKPNDRLAAADRLQIYNQQYWWRLLGSFGEDFSGLRAVVGERKFQRVAMAYLTEMGSTSWNLRDLGQGLVKYLREHPELIEPYGSLAIEMASVEWARVLAFDGEQRRAIDPMEFSARSPERMVLGLQPHLSLLELQYPVDHLLKRLKHAEGHSSRQAAAGSPRTRPVRLKAKIASSPIHLVVHRSELRVYYKRLEPEAFRLLAALQAGENLGAACEIAFAGSAEAVEEIPGKVQTWFSAWMSFGWLCARTNQE</sequence>
<accession>A0ABU9AU87</accession>
<reference evidence="2 3" key="1">
    <citation type="submission" date="2024-04" db="EMBL/GenBank/DDBJ databases">
        <title>Luteolibacter sp. isolated from soil.</title>
        <authorList>
            <person name="An J."/>
        </authorList>
    </citation>
    <scope>NUCLEOTIDE SEQUENCE [LARGE SCALE GENOMIC DNA]</scope>
    <source>
        <strain evidence="2 3">Y139</strain>
    </source>
</reference>
<gene>
    <name evidence="2" type="ORF">WKV53_12480</name>
</gene>
<dbReference type="GO" id="GO:0003677">
    <property type="term" value="F:DNA binding"/>
    <property type="evidence" value="ECO:0007669"/>
    <property type="project" value="UniProtKB-KW"/>
</dbReference>
<dbReference type="InterPro" id="IPR044922">
    <property type="entry name" value="DUF2063_N_sf"/>
</dbReference>
<feature type="domain" description="Putative DNA-binding" evidence="1">
    <location>
        <begin position="8"/>
        <end position="109"/>
    </location>
</feature>
<evidence type="ECO:0000313" key="2">
    <source>
        <dbReference type="EMBL" id="MEK7951324.1"/>
    </source>
</evidence>
<dbReference type="Proteomes" id="UP001371305">
    <property type="component" value="Unassembled WGS sequence"/>
</dbReference>
<dbReference type="Gene3D" id="1.10.150.690">
    <property type="entry name" value="DUF2063"/>
    <property type="match status" value="1"/>
</dbReference>
<protein>
    <submittedName>
        <fullName evidence="2">DNA-binding domain-containing protein</fullName>
    </submittedName>
</protein>
<dbReference type="RefSeq" id="WP_341404926.1">
    <property type="nucleotide sequence ID" value="NZ_JBBUKT010000004.1"/>
</dbReference>
<evidence type="ECO:0000259" key="1">
    <source>
        <dbReference type="Pfam" id="PF09836"/>
    </source>
</evidence>
<evidence type="ECO:0000313" key="3">
    <source>
        <dbReference type="Proteomes" id="UP001371305"/>
    </source>
</evidence>